<reference evidence="3" key="1">
    <citation type="journal article" date="2024" name="J Bioinform Genom">
        <title>Complete genome sequence of the type strain bacterium Sphaerochaeta associata GLS2t (VKM B-2742)t.</title>
        <authorList>
            <person name="Troshina O.Y."/>
            <person name="Tepeeva A.N."/>
            <person name="Arzamasceva V.O."/>
            <person name="Whitman W.B."/>
            <person name="Varghese N."/>
            <person name="Shapiro N."/>
            <person name="Woyke T."/>
            <person name="Kripides N.C."/>
            <person name="Vasilenko O.V."/>
        </authorList>
    </citation>
    <scope>NUCLEOTIDE SEQUENCE [LARGE SCALE GENOMIC DNA]</scope>
    <source>
        <strain evidence="3">GLS2T</strain>
    </source>
</reference>
<proteinExistence type="predicted"/>
<evidence type="ECO:0000256" key="1">
    <source>
        <dbReference type="SAM" id="SignalP"/>
    </source>
</evidence>
<evidence type="ECO:0000313" key="2">
    <source>
        <dbReference type="EMBL" id="UOM50514.1"/>
    </source>
</evidence>
<organism evidence="2 3">
    <name type="scientific">Sphaerochaeta associata</name>
    <dbReference type="NCBI Taxonomy" id="1129264"/>
    <lineage>
        <taxon>Bacteria</taxon>
        <taxon>Pseudomonadati</taxon>
        <taxon>Spirochaetota</taxon>
        <taxon>Spirochaetia</taxon>
        <taxon>Spirochaetales</taxon>
        <taxon>Sphaerochaetaceae</taxon>
        <taxon>Sphaerochaeta</taxon>
    </lineage>
</organism>
<protein>
    <submittedName>
        <fullName evidence="2">Uncharacterized protein</fullName>
    </submittedName>
</protein>
<name>A0ABY4DBR6_9SPIR</name>
<sequence length="347" mass="39315">MKRAFLVLFACMLLLIGCDWNPGSAALTSTVAWRSSDSPKLTTARNLQEPDSLVTPYYQDYGSLVATVTPSKFKIPLQAVELSNERKFVNPIPFHQFDEGNQKWIVQYGDFTENNIASPGLIPVDTYTDFLFFFFDSAGSMQMSSTPGINALYSNEIVMDLPDTYAGLFPITDQIKRVHRRTNTEGEPVYESYDLVIDGSTVYETKVVDAQRAIYQVELSDLLPGPITNGVIQGKKLTVFWFNGDETVTYDVPQGQTWHELFDYKTTPGMGTKGNTVFTRLPWEGVEIHKKAARVAFEIYWDLQDIIEIYDNNTPNILTDDIAVLADTFWERIEISVRQYDKNGVKL</sequence>
<keyword evidence="3" id="KW-1185">Reference proteome</keyword>
<dbReference type="RefSeq" id="WP_244771902.1">
    <property type="nucleotide sequence ID" value="NZ_CP094929.1"/>
</dbReference>
<dbReference type="EMBL" id="CP094929">
    <property type="protein sequence ID" value="UOM50514.1"/>
    <property type="molecule type" value="Genomic_DNA"/>
</dbReference>
<keyword evidence="1" id="KW-0732">Signal</keyword>
<feature type="chain" id="PRO_5045346145" evidence="1">
    <location>
        <begin position="26"/>
        <end position="347"/>
    </location>
</feature>
<dbReference type="PROSITE" id="PS51257">
    <property type="entry name" value="PROKAR_LIPOPROTEIN"/>
    <property type="match status" value="1"/>
</dbReference>
<evidence type="ECO:0000313" key="3">
    <source>
        <dbReference type="Proteomes" id="UP000829708"/>
    </source>
</evidence>
<dbReference type="Proteomes" id="UP000829708">
    <property type="component" value="Chromosome"/>
</dbReference>
<gene>
    <name evidence="2" type="ORF">MUG09_13205</name>
</gene>
<feature type="signal peptide" evidence="1">
    <location>
        <begin position="1"/>
        <end position="25"/>
    </location>
</feature>
<accession>A0ABY4DBR6</accession>